<dbReference type="SUPFAM" id="SSF54928">
    <property type="entry name" value="RNA-binding domain, RBD"/>
    <property type="match status" value="1"/>
</dbReference>
<dbReference type="GO" id="GO:0003723">
    <property type="term" value="F:RNA binding"/>
    <property type="evidence" value="ECO:0007669"/>
    <property type="project" value="UniProtKB-UniRule"/>
</dbReference>
<dbReference type="InterPro" id="IPR012677">
    <property type="entry name" value="Nucleotide-bd_a/b_plait_sf"/>
</dbReference>
<dbReference type="Ensembl" id="ENSECRT00000020393.1">
    <property type="protein sequence ID" value="ENSECRP00000019964.1"/>
    <property type="gene ID" value="ENSECRG00000013408.1"/>
</dbReference>
<dbReference type="Gene3D" id="3.30.70.330">
    <property type="match status" value="1"/>
</dbReference>
<dbReference type="Pfam" id="PF00076">
    <property type="entry name" value="RRM_1"/>
    <property type="match status" value="1"/>
</dbReference>
<sequence length="73" mass="8443">LASQATDCPGKIFISSLNTETNEKALEEYFSKYRRVVEVLLMKDRESNKSSRFGDTEILNGVNRPDLVQKQWF</sequence>
<evidence type="ECO:0000313" key="4">
    <source>
        <dbReference type="Ensembl" id="ENSECRP00000019964.1"/>
    </source>
</evidence>
<keyword evidence="5" id="KW-1185">Reference proteome</keyword>
<dbReference type="GeneTree" id="ENSGT00990000211333"/>
<accession>A0A8C4SQ83</accession>
<dbReference type="InterPro" id="IPR000504">
    <property type="entry name" value="RRM_dom"/>
</dbReference>
<reference evidence="4" key="1">
    <citation type="submission" date="2021-06" db="EMBL/GenBank/DDBJ databases">
        <authorList>
            <consortium name="Wellcome Sanger Institute Data Sharing"/>
        </authorList>
    </citation>
    <scope>NUCLEOTIDE SEQUENCE [LARGE SCALE GENOMIC DNA]</scope>
</reference>
<evidence type="ECO:0000259" key="3">
    <source>
        <dbReference type="PROSITE" id="PS50102"/>
    </source>
</evidence>
<dbReference type="PANTHER" id="PTHR48034">
    <property type="entry name" value="TRANSFORMER-2 SEX-DETERMINING PROTEIN-RELATED"/>
    <property type="match status" value="1"/>
</dbReference>
<dbReference type="Proteomes" id="UP000694620">
    <property type="component" value="Chromosome 14"/>
</dbReference>
<evidence type="ECO:0000313" key="5">
    <source>
        <dbReference type="Proteomes" id="UP000694620"/>
    </source>
</evidence>
<feature type="domain" description="RRM" evidence="3">
    <location>
        <begin position="10"/>
        <end position="54"/>
    </location>
</feature>
<protein>
    <recommendedName>
        <fullName evidence="3">RRM domain-containing protein</fullName>
    </recommendedName>
</protein>
<name>A0A8C4SQ83_ERPCA</name>
<dbReference type="AlphaFoldDB" id="A0A8C4SQ83"/>
<evidence type="ECO:0000256" key="2">
    <source>
        <dbReference type="PROSITE-ProRule" id="PRU00176"/>
    </source>
</evidence>
<dbReference type="InterPro" id="IPR050441">
    <property type="entry name" value="RBM"/>
</dbReference>
<reference evidence="4" key="2">
    <citation type="submission" date="2025-08" db="UniProtKB">
        <authorList>
            <consortium name="Ensembl"/>
        </authorList>
    </citation>
    <scope>IDENTIFICATION</scope>
</reference>
<organism evidence="4 5">
    <name type="scientific">Erpetoichthys calabaricus</name>
    <name type="common">Rope fish</name>
    <name type="synonym">Calamoichthys calabaricus</name>
    <dbReference type="NCBI Taxonomy" id="27687"/>
    <lineage>
        <taxon>Eukaryota</taxon>
        <taxon>Metazoa</taxon>
        <taxon>Chordata</taxon>
        <taxon>Craniata</taxon>
        <taxon>Vertebrata</taxon>
        <taxon>Euteleostomi</taxon>
        <taxon>Actinopterygii</taxon>
        <taxon>Polypteriformes</taxon>
        <taxon>Polypteridae</taxon>
        <taxon>Erpetoichthys</taxon>
    </lineage>
</organism>
<dbReference type="PROSITE" id="PS50102">
    <property type="entry name" value="RRM"/>
    <property type="match status" value="1"/>
</dbReference>
<reference evidence="4" key="3">
    <citation type="submission" date="2025-09" db="UniProtKB">
        <authorList>
            <consortium name="Ensembl"/>
        </authorList>
    </citation>
    <scope>IDENTIFICATION</scope>
</reference>
<keyword evidence="1 2" id="KW-0694">RNA-binding</keyword>
<evidence type="ECO:0000256" key="1">
    <source>
        <dbReference type="ARBA" id="ARBA00022884"/>
    </source>
</evidence>
<dbReference type="InterPro" id="IPR035979">
    <property type="entry name" value="RBD_domain_sf"/>
</dbReference>
<proteinExistence type="predicted"/>